<dbReference type="OrthoDB" id="7933786at2"/>
<dbReference type="Proteomes" id="UP000199423">
    <property type="component" value="Unassembled WGS sequence"/>
</dbReference>
<keyword evidence="3" id="KW-1185">Reference proteome</keyword>
<accession>A0A1I7MY33</accession>
<evidence type="ECO:0008006" key="4">
    <source>
        <dbReference type="Google" id="ProtNLM"/>
    </source>
</evidence>
<feature type="signal peptide" evidence="1">
    <location>
        <begin position="1"/>
        <end position="35"/>
    </location>
</feature>
<organism evidence="2 3">
    <name type="scientific">Hyphomicrobium facile</name>
    <dbReference type="NCBI Taxonomy" id="51670"/>
    <lineage>
        <taxon>Bacteria</taxon>
        <taxon>Pseudomonadati</taxon>
        <taxon>Pseudomonadota</taxon>
        <taxon>Alphaproteobacteria</taxon>
        <taxon>Hyphomicrobiales</taxon>
        <taxon>Hyphomicrobiaceae</taxon>
        <taxon>Hyphomicrobium</taxon>
    </lineage>
</organism>
<sequence length="144" mass="14814">MVQRELLNTHRASAIGVTLAAALGMSFAGLTAAHAADSAALVGTWAGNGSISFSSGTKEGARCRAHFAKTGATSYIMSASCATASARVDQSAELNRVGANSYVGSFFNQQYNTGGQIRITVNGRSGYVRLSGEAGTAVFNLSKR</sequence>
<name>A0A1I7MY33_9HYPH</name>
<keyword evidence="1" id="KW-0732">Signal</keyword>
<dbReference type="EMBL" id="FPCH01000001">
    <property type="protein sequence ID" value="SFV27278.1"/>
    <property type="molecule type" value="Genomic_DNA"/>
</dbReference>
<dbReference type="RefSeq" id="WP_092864277.1">
    <property type="nucleotide sequence ID" value="NZ_FPCH01000001.1"/>
</dbReference>
<evidence type="ECO:0000256" key="1">
    <source>
        <dbReference type="SAM" id="SignalP"/>
    </source>
</evidence>
<feature type="chain" id="PRO_5011648313" description="Protease inhibitor Inh" evidence="1">
    <location>
        <begin position="36"/>
        <end position="144"/>
    </location>
</feature>
<proteinExistence type="predicted"/>
<gene>
    <name evidence="2" type="ORF">SAMN04488557_0720</name>
</gene>
<dbReference type="AlphaFoldDB" id="A0A1I7MY33"/>
<dbReference type="STRING" id="51670.SAMN04488557_0720"/>
<protein>
    <recommendedName>
        <fullName evidence="4">Protease inhibitor Inh</fullName>
    </recommendedName>
</protein>
<reference evidence="3" key="1">
    <citation type="submission" date="2016-10" db="EMBL/GenBank/DDBJ databases">
        <authorList>
            <person name="Varghese N."/>
            <person name="Submissions S."/>
        </authorList>
    </citation>
    <scope>NUCLEOTIDE SEQUENCE [LARGE SCALE GENOMIC DNA]</scope>
    <source>
        <strain evidence="3">DSM 1565</strain>
    </source>
</reference>
<evidence type="ECO:0000313" key="2">
    <source>
        <dbReference type="EMBL" id="SFV27278.1"/>
    </source>
</evidence>
<evidence type="ECO:0000313" key="3">
    <source>
        <dbReference type="Proteomes" id="UP000199423"/>
    </source>
</evidence>